<dbReference type="PANTHER" id="PTHR42844">
    <property type="entry name" value="DIHYDRONEOPTERIN ALDOLASE 1-RELATED"/>
    <property type="match status" value="1"/>
</dbReference>
<evidence type="ECO:0000256" key="2">
    <source>
        <dbReference type="ARBA" id="ARBA00005013"/>
    </source>
</evidence>
<keyword evidence="5" id="KW-0289">Folate biosynthesis</keyword>
<comment type="pathway">
    <text evidence="2">Cofactor biosynthesis; tetrahydrofolate biosynthesis; 2-amino-4-hydroxy-6-hydroxymethyl-7,8-dihydropteridine diphosphate from 7,8-dihydroneopterin triphosphate: step 3/4.</text>
</comment>
<name>A0ABZ0UQ32_9RICK</name>
<dbReference type="SMART" id="SM00905">
    <property type="entry name" value="FolB"/>
    <property type="match status" value="1"/>
</dbReference>
<dbReference type="Proteomes" id="UP001326613">
    <property type="component" value="Chromosome"/>
</dbReference>
<accession>A0ABZ0UQ32</accession>
<gene>
    <name evidence="9" type="ORF">Trichorick_00024</name>
</gene>
<protein>
    <recommendedName>
        <fullName evidence="4">dihydroneopterin aldolase</fullName>
        <ecNumber evidence="4">4.1.2.25</ecNumber>
    </recommendedName>
    <alternativeName>
        <fullName evidence="7">7,8-dihydroneopterin aldolase</fullName>
    </alternativeName>
</protein>
<dbReference type="InterPro" id="IPR006157">
    <property type="entry name" value="FolB_dom"/>
</dbReference>
<dbReference type="SUPFAM" id="SSF55620">
    <property type="entry name" value="Tetrahydrobiopterin biosynthesis enzymes-like"/>
    <property type="match status" value="1"/>
</dbReference>
<dbReference type="NCBIfam" id="TIGR00526">
    <property type="entry name" value="folB_dom"/>
    <property type="match status" value="1"/>
</dbReference>
<evidence type="ECO:0000256" key="1">
    <source>
        <dbReference type="ARBA" id="ARBA00001353"/>
    </source>
</evidence>
<comment type="catalytic activity">
    <reaction evidence="1">
        <text>7,8-dihydroneopterin = 6-hydroxymethyl-7,8-dihydropterin + glycolaldehyde</text>
        <dbReference type="Rhea" id="RHEA:10540"/>
        <dbReference type="ChEBI" id="CHEBI:17001"/>
        <dbReference type="ChEBI" id="CHEBI:17071"/>
        <dbReference type="ChEBI" id="CHEBI:44841"/>
        <dbReference type="EC" id="4.1.2.25"/>
    </reaction>
</comment>
<evidence type="ECO:0000256" key="5">
    <source>
        <dbReference type="ARBA" id="ARBA00022909"/>
    </source>
</evidence>
<evidence type="ECO:0000256" key="4">
    <source>
        <dbReference type="ARBA" id="ARBA00013043"/>
    </source>
</evidence>
<reference evidence="9 10" key="1">
    <citation type="submission" date="2022-10" db="EMBL/GenBank/DDBJ databases">
        <title>Host association and intracellularity evolved multiple times independently in the Rickettsiales.</title>
        <authorList>
            <person name="Castelli M."/>
            <person name="Nardi T."/>
            <person name="Gammuto L."/>
            <person name="Bellinzona G."/>
            <person name="Sabaneyeva E."/>
            <person name="Potekhin A."/>
            <person name="Serra V."/>
            <person name="Petroni G."/>
            <person name="Sassera D."/>
        </authorList>
    </citation>
    <scope>NUCLEOTIDE SEQUENCE [LARGE SCALE GENOMIC DNA]</scope>
    <source>
        <strain evidence="9 10">Kr 154-4</strain>
    </source>
</reference>
<keyword evidence="10" id="KW-1185">Reference proteome</keyword>
<dbReference type="PANTHER" id="PTHR42844:SF1">
    <property type="entry name" value="DIHYDRONEOPTERIN ALDOLASE 1-RELATED"/>
    <property type="match status" value="1"/>
</dbReference>
<keyword evidence="6" id="KW-0456">Lyase</keyword>
<dbReference type="EC" id="4.1.2.25" evidence="4"/>
<dbReference type="InterPro" id="IPR006156">
    <property type="entry name" value="Dihydroneopterin_aldolase"/>
</dbReference>
<sequence>MSDQINLPKLKITDLRLWVHLGCSAEERSNPQAVSISAHFVFPVAPKGAYTDLISDSICYRRAVELIKEAVEGKEFNLIEHLAVRVYDALFSYINEVGYNNLKIKVVATKISPPIPGLYGGVSFSYSGKQH</sequence>
<evidence type="ECO:0000313" key="9">
    <source>
        <dbReference type="EMBL" id="WPY00154.1"/>
    </source>
</evidence>
<dbReference type="Pfam" id="PF02152">
    <property type="entry name" value="FolB"/>
    <property type="match status" value="1"/>
</dbReference>
<evidence type="ECO:0000259" key="8">
    <source>
        <dbReference type="SMART" id="SM00905"/>
    </source>
</evidence>
<dbReference type="InterPro" id="IPR043133">
    <property type="entry name" value="GTP-CH-I_C/QueF"/>
</dbReference>
<dbReference type="EMBL" id="CP112932">
    <property type="protein sequence ID" value="WPY00154.1"/>
    <property type="molecule type" value="Genomic_DNA"/>
</dbReference>
<evidence type="ECO:0000256" key="6">
    <source>
        <dbReference type="ARBA" id="ARBA00023239"/>
    </source>
</evidence>
<evidence type="ECO:0000256" key="7">
    <source>
        <dbReference type="ARBA" id="ARBA00032903"/>
    </source>
</evidence>
<evidence type="ECO:0000256" key="3">
    <source>
        <dbReference type="ARBA" id="ARBA00005708"/>
    </source>
</evidence>
<organism evidence="9 10">
    <name type="scientific">Candidatus Trichorickettsia mobilis</name>
    <dbReference type="NCBI Taxonomy" id="1346319"/>
    <lineage>
        <taxon>Bacteria</taxon>
        <taxon>Pseudomonadati</taxon>
        <taxon>Pseudomonadota</taxon>
        <taxon>Alphaproteobacteria</taxon>
        <taxon>Rickettsiales</taxon>
        <taxon>Rickettsiaceae</taxon>
        <taxon>Rickettsieae</taxon>
        <taxon>Candidatus Trichorickettsia</taxon>
    </lineage>
</organism>
<proteinExistence type="inferred from homology"/>
<comment type="similarity">
    <text evidence="3">Belongs to the DHNA family.</text>
</comment>
<dbReference type="Gene3D" id="3.30.1130.10">
    <property type="match status" value="1"/>
</dbReference>
<dbReference type="RefSeq" id="WP_323738252.1">
    <property type="nucleotide sequence ID" value="NZ_CP112932.1"/>
</dbReference>
<evidence type="ECO:0000313" key="10">
    <source>
        <dbReference type="Proteomes" id="UP001326613"/>
    </source>
</evidence>
<feature type="domain" description="Dihydroneopterin aldolase/epimerase" evidence="8">
    <location>
        <begin position="10"/>
        <end position="128"/>
    </location>
</feature>